<reference evidence="2 5" key="2">
    <citation type="journal article" date="2014" name="BMC Genomics">
        <title>An improved genome release (version Mt4.0) for the model legume Medicago truncatula.</title>
        <authorList>
            <person name="Tang H."/>
            <person name="Krishnakumar V."/>
            <person name="Bidwell S."/>
            <person name="Rosen B."/>
            <person name="Chan A."/>
            <person name="Zhou S."/>
            <person name="Gentzbittel L."/>
            <person name="Childs K.L."/>
            <person name="Yandell M."/>
            <person name="Gundlach H."/>
            <person name="Mayer K.F."/>
            <person name="Schwartz D.C."/>
            <person name="Town C.D."/>
        </authorList>
    </citation>
    <scope>GENOME REANNOTATION</scope>
    <source>
        <strain evidence="4 5">cv. Jemalong A17</strain>
    </source>
</reference>
<evidence type="ECO:0000313" key="4">
    <source>
        <dbReference type="EnsemblPlants" id="AES70748"/>
    </source>
</evidence>
<dbReference type="Proteomes" id="UP000002051">
    <property type="component" value="Chromosome 3"/>
</dbReference>
<evidence type="ECO:0000256" key="1">
    <source>
        <dbReference type="SAM" id="Phobius"/>
    </source>
</evidence>
<accession>A0A0C3VHA3</accession>
<dbReference type="AlphaFoldDB" id="G7J285"/>
<evidence type="ECO:0000313" key="3">
    <source>
        <dbReference type="EMBL" id="RHN67520.1"/>
    </source>
</evidence>
<reference evidence="2 5" key="1">
    <citation type="journal article" date="2011" name="Nature">
        <title>The Medicago genome provides insight into the evolution of rhizobial symbioses.</title>
        <authorList>
            <person name="Young N.D."/>
            <person name="Debelle F."/>
            <person name="Oldroyd G.E."/>
            <person name="Geurts R."/>
            <person name="Cannon S.B."/>
            <person name="Udvardi M.K."/>
            <person name="Benedito V.A."/>
            <person name="Mayer K.F."/>
            <person name="Gouzy J."/>
            <person name="Schoof H."/>
            <person name="Van de Peer Y."/>
            <person name="Proost S."/>
            <person name="Cook D.R."/>
            <person name="Meyers B.C."/>
            <person name="Spannagl M."/>
            <person name="Cheung F."/>
            <person name="De Mita S."/>
            <person name="Krishnakumar V."/>
            <person name="Gundlach H."/>
            <person name="Zhou S."/>
            <person name="Mudge J."/>
            <person name="Bharti A.K."/>
            <person name="Murray J.D."/>
            <person name="Naoumkina M.A."/>
            <person name="Rosen B."/>
            <person name="Silverstein K.A."/>
            <person name="Tang H."/>
            <person name="Rombauts S."/>
            <person name="Zhao P.X."/>
            <person name="Zhou P."/>
            <person name="Barbe V."/>
            <person name="Bardou P."/>
            <person name="Bechner M."/>
            <person name="Bellec A."/>
            <person name="Berger A."/>
            <person name="Berges H."/>
            <person name="Bidwell S."/>
            <person name="Bisseling T."/>
            <person name="Choisne N."/>
            <person name="Couloux A."/>
            <person name="Denny R."/>
            <person name="Deshpande S."/>
            <person name="Dai X."/>
            <person name="Doyle J.J."/>
            <person name="Dudez A.M."/>
            <person name="Farmer A.D."/>
            <person name="Fouteau S."/>
            <person name="Franken C."/>
            <person name="Gibelin C."/>
            <person name="Gish J."/>
            <person name="Goldstein S."/>
            <person name="Gonzalez A.J."/>
            <person name="Green P.J."/>
            <person name="Hallab A."/>
            <person name="Hartog M."/>
            <person name="Hua A."/>
            <person name="Humphray S.J."/>
            <person name="Jeong D.H."/>
            <person name="Jing Y."/>
            <person name="Jocker A."/>
            <person name="Kenton S.M."/>
            <person name="Kim D.J."/>
            <person name="Klee K."/>
            <person name="Lai H."/>
            <person name="Lang C."/>
            <person name="Lin S."/>
            <person name="Macmil S.L."/>
            <person name="Magdelenat G."/>
            <person name="Matthews L."/>
            <person name="McCorrison J."/>
            <person name="Monaghan E.L."/>
            <person name="Mun J.H."/>
            <person name="Najar F.Z."/>
            <person name="Nicholson C."/>
            <person name="Noirot C."/>
            <person name="O'Bleness M."/>
            <person name="Paule C.R."/>
            <person name="Poulain J."/>
            <person name="Prion F."/>
            <person name="Qin B."/>
            <person name="Qu C."/>
            <person name="Retzel E.F."/>
            <person name="Riddle C."/>
            <person name="Sallet E."/>
            <person name="Samain S."/>
            <person name="Samson N."/>
            <person name="Sanders I."/>
            <person name="Saurat O."/>
            <person name="Scarpelli C."/>
            <person name="Schiex T."/>
            <person name="Segurens B."/>
            <person name="Severin A.J."/>
            <person name="Sherrier D.J."/>
            <person name="Shi R."/>
            <person name="Sims S."/>
            <person name="Singer S.R."/>
            <person name="Sinharoy S."/>
            <person name="Sterck L."/>
            <person name="Viollet A."/>
            <person name="Wang B.B."/>
            <person name="Wang K."/>
            <person name="Wang M."/>
            <person name="Wang X."/>
            <person name="Warfsmann J."/>
            <person name="Weissenbach J."/>
            <person name="White D.D."/>
            <person name="White J.D."/>
            <person name="Wiley G.B."/>
            <person name="Wincker P."/>
            <person name="Xing Y."/>
            <person name="Yang L."/>
            <person name="Yao Z."/>
            <person name="Ying F."/>
            <person name="Zhai J."/>
            <person name="Zhou L."/>
            <person name="Zuber A."/>
            <person name="Denarie J."/>
            <person name="Dixon R.A."/>
            <person name="May G.D."/>
            <person name="Schwartz D.C."/>
            <person name="Rogers J."/>
            <person name="Quetier F."/>
            <person name="Town C.D."/>
            <person name="Roe B.A."/>
        </authorList>
    </citation>
    <scope>NUCLEOTIDE SEQUENCE [LARGE SCALE GENOMIC DNA]</scope>
    <source>
        <strain evidence="2">A17</strain>
        <strain evidence="4 5">cv. Jemalong A17</strain>
    </source>
</reference>
<keyword evidence="1" id="KW-0472">Membrane</keyword>
<sequence length="171" mass="19234">MSMPKAYTLLMTLELGSIGIKYQGLNTNPFQQSPQTLLLFLTSIFCHVVSSTADLTLPSTMIIFHFSGIVACETLLWILLPEFWNWYIINIFLLMVTTFCFFNYIHSIVKLFLPTNSRAVPIAQPPNPESQQEAQNSANIKQYYATCFSRIAGMVLFGGLLAPNIQIGWLG</sequence>
<dbReference type="PaxDb" id="3880-AES70748"/>
<gene>
    <name evidence="2" type="ordered locus">MTR_3g061900</name>
    <name evidence="3" type="ORF">MtrunA17_Chr3g0103571</name>
</gene>
<accession>G7J285</accession>
<reference evidence="3" key="5">
    <citation type="journal article" date="2018" name="Nat. Plants">
        <title>Whole-genome landscape of Medicago truncatula symbiotic genes.</title>
        <authorList>
            <person name="Pecrix Y."/>
            <person name="Gamas P."/>
            <person name="Carrere S."/>
        </authorList>
    </citation>
    <scope>NUCLEOTIDE SEQUENCE</scope>
    <source>
        <tissue evidence="3">Leaves</tissue>
    </source>
</reference>
<evidence type="ECO:0000313" key="6">
    <source>
        <dbReference type="Proteomes" id="UP000265566"/>
    </source>
</evidence>
<dbReference type="EnsemblPlants" id="AES70748">
    <property type="protein sequence ID" value="AES70748"/>
    <property type="gene ID" value="MTR_3g061900"/>
</dbReference>
<name>G7J285_MEDTR</name>
<dbReference type="EMBL" id="CM001219">
    <property type="protein sequence ID" value="AES70748.2"/>
    <property type="molecule type" value="Genomic_DNA"/>
</dbReference>
<keyword evidence="5" id="KW-1185">Reference proteome</keyword>
<dbReference type="InterPro" id="IPR053258">
    <property type="entry name" value="Ca-permeable_cation_channel"/>
</dbReference>
<protein>
    <submittedName>
        <fullName evidence="2">Transmembrane protein, putative</fullName>
    </submittedName>
</protein>
<reference evidence="6" key="4">
    <citation type="journal article" date="2018" name="Nat. Plants">
        <title>Whole-genome landscape of Medicago truncatula symbiotic genes.</title>
        <authorList>
            <person name="Pecrix Y."/>
            <person name="Staton S.E."/>
            <person name="Sallet E."/>
            <person name="Lelandais-Briere C."/>
            <person name="Moreau S."/>
            <person name="Carrere S."/>
            <person name="Blein T."/>
            <person name="Jardinaud M.F."/>
            <person name="Latrasse D."/>
            <person name="Zouine M."/>
            <person name="Zahm M."/>
            <person name="Kreplak J."/>
            <person name="Mayjonade B."/>
            <person name="Satge C."/>
            <person name="Perez M."/>
            <person name="Cauet S."/>
            <person name="Marande W."/>
            <person name="Chantry-Darmon C."/>
            <person name="Lopez-Roques C."/>
            <person name="Bouchez O."/>
            <person name="Berard A."/>
            <person name="Debelle F."/>
            <person name="Munos S."/>
            <person name="Bendahmane A."/>
            <person name="Berges H."/>
            <person name="Niebel A."/>
            <person name="Buitink J."/>
            <person name="Frugier F."/>
            <person name="Benhamed M."/>
            <person name="Crespi M."/>
            <person name="Gouzy J."/>
            <person name="Gamas P."/>
        </authorList>
    </citation>
    <scope>NUCLEOTIDE SEQUENCE [LARGE SCALE GENOMIC DNA]</scope>
    <source>
        <strain evidence="6">cv. Jemalong A17</strain>
    </source>
</reference>
<organism evidence="2 5">
    <name type="scientific">Medicago truncatula</name>
    <name type="common">Barrel medic</name>
    <name type="synonym">Medicago tribuloides</name>
    <dbReference type="NCBI Taxonomy" id="3880"/>
    <lineage>
        <taxon>Eukaryota</taxon>
        <taxon>Viridiplantae</taxon>
        <taxon>Streptophyta</taxon>
        <taxon>Embryophyta</taxon>
        <taxon>Tracheophyta</taxon>
        <taxon>Spermatophyta</taxon>
        <taxon>Magnoliopsida</taxon>
        <taxon>eudicotyledons</taxon>
        <taxon>Gunneridae</taxon>
        <taxon>Pentapetalae</taxon>
        <taxon>rosids</taxon>
        <taxon>fabids</taxon>
        <taxon>Fabales</taxon>
        <taxon>Fabaceae</taxon>
        <taxon>Papilionoideae</taxon>
        <taxon>50 kb inversion clade</taxon>
        <taxon>NPAAA clade</taxon>
        <taxon>Hologalegina</taxon>
        <taxon>IRL clade</taxon>
        <taxon>Trifolieae</taxon>
        <taxon>Medicago</taxon>
    </lineage>
</organism>
<evidence type="ECO:0000313" key="5">
    <source>
        <dbReference type="Proteomes" id="UP000002051"/>
    </source>
</evidence>
<proteinExistence type="predicted"/>
<reference evidence="4" key="3">
    <citation type="submission" date="2015-04" db="UniProtKB">
        <authorList>
            <consortium name="EnsemblPlants"/>
        </authorList>
    </citation>
    <scope>IDENTIFICATION</scope>
    <source>
        <strain evidence="4">cv. Jemalong A17</strain>
    </source>
</reference>
<dbReference type="Gramene" id="rna15716">
    <property type="protein sequence ID" value="RHN67520.1"/>
    <property type="gene ID" value="gene15716"/>
</dbReference>
<keyword evidence="1" id="KW-1133">Transmembrane helix</keyword>
<dbReference type="PANTHER" id="PTHR34115">
    <property type="entry name" value="PROTEIN, PUTATIVE-RELATED"/>
    <property type="match status" value="1"/>
</dbReference>
<keyword evidence="1 2" id="KW-0812">Transmembrane</keyword>
<evidence type="ECO:0000313" key="2">
    <source>
        <dbReference type="EMBL" id="AES70748.2"/>
    </source>
</evidence>
<feature type="transmembrane region" description="Helical" evidence="1">
    <location>
        <begin position="62"/>
        <end position="80"/>
    </location>
</feature>
<feature type="transmembrane region" description="Helical" evidence="1">
    <location>
        <begin position="86"/>
        <end position="105"/>
    </location>
</feature>
<dbReference type="PANTHER" id="PTHR34115:SF17">
    <property type="entry name" value="PROTEIN, PUTATIVE-RELATED"/>
    <property type="match status" value="1"/>
</dbReference>
<dbReference type="Proteomes" id="UP000265566">
    <property type="component" value="Chromosome 3"/>
</dbReference>
<dbReference type="EMBL" id="PSQE01000003">
    <property type="protein sequence ID" value="RHN67520.1"/>
    <property type="molecule type" value="Genomic_DNA"/>
</dbReference>